<dbReference type="AlphaFoldDB" id="A0A7D5M7L8"/>
<dbReference type="Proteomes" id="UP000509441">
    <property type="component" value="Chromosome"/>
</dbReference>
<dbReference type="KEGG" id="nox:C5F49_08795"/>
<keyword evidence="1" id="KW-0472">Membrane</keyword>
<evidence type="ECO:0000313" key="3">
    <source>
        <dbReference type="Proteomes" id="UP000509441"/>
    </source>
</evidence>
<accession>A0A7D5M7L8</accession>
<organism evidence="2 3">
    <name type="scientific">Nitrosopumilus oxyclinae</name>
    <dbReference type="NCBI Taxonomy" id="1959104"/>
    <lineage>
        <taxon>Archaea</taxon>
        <taxon>Nitrososphaerota</taxon>
        <taxon>Nitrososphaeria</taxon>
        <taxon>Nitrosopumilales</taxon>
        <taxon>Nitrosopumilaceae</taxon>
        <taxon>Nitrosopumilus</taxon>
    </lineage>
</organism>
<feature type="transmembrane region" description="Helical" evidence="1">
    <location>
        <begin position="15"/>
        <end position="37"/>
    </location>
</feature>
<evidence type="ECO:0000256" key="1">
    <source>
        <dbReference type="SAM" id="Phobius"/>
    </source>
</evidence>
<proteinExistence type="predicted"/>
<dbReference type="EMBL" id="CP026994">
    <property type="protein sequence ID" value="QLH05409.1"/>
    <property type="molecule type" value="Genomic_DNA"/>
</dbReference>
<protein>
    <recommendedName>
        <fullName evidence="4">Late embryogenesis abundant protein LEA-2 subgroup domain-containing protein</fullName>
    </recommendedName>
</protein>
<dbReference type="Gene3D" id="2.60.40.1820">
    <property type="match status" value="1"/>
</dbReference>
<sequence>MYKSGIIEMALQSKLIVYLAIVGVLALMGGIIFYASLDNDELALIEIELTNVKLLDVNTVNNQAKFEVTFLVTNPSDKTLTVSQIDFQLYGNGELLGSGLYSTADIALPGRALFVSGAEIPLKNIFVISKSDVNSEIYEDVINEKITSFSAEGNIITQTSWSETEKKFKTGY</sequence>
<reference evidence="2 3" key="1">
    <citation type="submission" date="2018-02" db="EMBL/GenBank/DDBJ databases">
        <title>Complete genome of Nitrosopumilus oxyclinae HCE1.</title>
        <authorList>
            <person name="Qin W."/>
            <person name="Zheng Y."/>
            <person name="Stahl D.A."/>
        </authorList>
    </citation>
    <scope>NUCLEOTIDE SEQUENCE [LARGE SCALE GENOMIC DNA]</scope>
    <source>
        <strain evidence="2 3">HCE1</strain>
    </source>
</reference>
<dbReference type="SUPFAM" id="SSF117070">
    <property type="entry name" value="LEA14-like"/>
    <property type="match status" value="1"/>
</dbReference>
<keyword evidence="3" id="KW-1185">Reference proteome</keyword>
<evidence type="ECO:0000313" key="2">
    <source>
        <dbReference type="EMBL" id="QLH05409.1"/>
    </source>
</evidence>
<name>A0A7D5M7L8_9ARCH</name>
<gene>
    <name evidence="2" type="ORF">C5F49_08795</name>
</gene>
<keyword evidence="1" id="KW-0812">Transmembrane</keyword>
<keyword evidence="1" id="KW-1133">Transmembrane helix</keyword>
<evidence type="ECO:0008006" key="4">
    <source>
        <dbReference type="Google" id="ProtNLM"/>
    </source>
</evidence>